<evidence type="ECO:0000256" key="4">
    <source>
        <dbReference type="SAM" id="Coils"/>
    </source>
</evidence>
<dbReference type="InterPro" id="IPR001752">
    <property type="entry name" value="Kinesin_motor_dom"/>
</dbReference>
<dbReference type="PANTHER" id="PTHR47968:SF75">
    <property type="entry name" value="CENTROMERE-ASSOCIATED PROTEIN E"/>
    <property type="match status" value="1"/>
</dbReference>
<dbReference type="PROSITE" id="PS50067">
    <property type="entry name" value="KINESIN_MOTOR_2"/>
    <property type="match status" value="1"/>
</dbReference>
<feature type="coiled-coil region" evidence="4">
    <location>
        <begin position="897"/>
        <end position="997"/>
    </location>
</feature>
<dbReference type="CDD" id="cd01374">
    <property type="entry name" value="KISc_CENP_E"/>
    <property type="match status" value="1"/>
</dbReference>
<feature type="region of interest" description="Disordered" evidence="5">
    <location>
        <begin position="470"/>
        <end position="497"/>
    </location>
</feature>
<keyword evidence="1 4" id="KW-0175">Coiled coil</keyword>
<dbReference type="GO" id="GO:0005524">
    <property type="term" value="F:ATP binding"/>
    <property type="evidence" value="ECO:0007669"/>
    <property type="project" value="UniProtKB-UniRule"/>
</dbReference>
<evidence type="ECO:0000259" key="6">
    <source>
        <dbReference type="PROSITE" id="PS50067"/>
    </source>
</evidence>
<proteinExistence type="inferred from homology"/>
<feature type="region of interest" description="Disordered" evidence="5">
    <location>
        <begin position="13"/>
        <end position="32"/>
    </location>
</feature>
<dbReference type="InterPro" id="IPR027640">
    <property type="entry name" value="Kinesin-like_fam"/>
</dbReference>
<dbReference type="InterPro" id="IPR036961">
    <property type="entry name" value="Kinesin_motor_dom_sf"/>
</dbReference>
<dbReference type="GO" id="GO:0003777">
    <property type="term" value="F:microtubule motor activity"/>
    <property type="evidence" value="ECO:0007669"/>
    <property type="project" value="InterPro"/>
</dbReference>
<feature type="non-terminal residue" evidence="7">
    <location>
        <position position="1248"/>
    </location>
</feature>
<accession>A0A9W8I3E4</accession>
<dbReference type="OrthoDB" id="3176171at2759"/>
<dbReference type="GO" id="GO:0007018">
    <property type="term" value="P:microtubule-based movement"/>
    <property type="evidence" value="ECO:0007669"/>
    <property type="project" value="InterPro"/>
</dbReference>
<dbReference type="FunFam" id="3.40.850.10:FF:000170">
    <property type="entry name" value="Kinesin-like protein"/>
    <property type="match status" value="1"/>
</dbReference>
<dbReference type="GO" id="GO:0000278">
    <property type="term" value="P:mitotic cell cycle"/>
    <property type="evidence" value="ECO:0007669"/>
    <property type="project" value="TreeGrafter"/>
</dbReference>
<keyword evidence="8" id="KW-1185">Reference proteome</keyword>
<dbReference type="Pfam" id="PF00225">
    <property type="entry name" value="Kinesin"/>
    <property type="match status" value="1"/>
</dbReference>
<feature type="coiled-coil region" evidence="4">
    <location>
        <begin position="1033"/>
        <end position="1228"/>
    </location>
</feature>
<dbReference type="Gene3D" id="1.10.287.1490">
    <property type="match status" value="1"/>
</dbReference>
<dbReference type="GO" id="GO:0005874">
    <property type="term" value="C:microtubule"/>
    <property type="evidence" value="ECO:0007669"/>
    <property type="project" value="TreeGrafter"/>
</dbReference>
<sequence>MEDHINVAIRIRPPNQREQPASGAAAAASVQQPWHVHRDTITQRAYSDGRPAGVNSFTFDKVFDQRDATIKVYDDIVKNIISSSMSGFNGTIFAYGQTSSGKTHTMYGSGSELGIIKLAVKNMFEMVNSDTNREYLLRVSFLEIYNEVLRDLLEPTKTNLKIHENTKHEIFVGDLSEHIVFNAAQVEEILQKGDRNRHIAGTNMNERSSRSHTIFRIVIESREKAADGEDDSGDEGGLARRQQRLSTGSFAESEEFTGAVKVSCLNLVDLAGSERVRQTGAEGQRLKEGAHINKSLLALGTVIGRLSEDGGDRGHVPYRDSKLTRILQPSLGGNAKTLIICTITPSPDYADETLSTLKFASRAKTIRNTPEVNEELRGDALLRQLRRTSELEKEVAQMKEIERKKIKIEADNEALLRQLWKSQKERERLQHELETQQSSFFRPRAAVAQCEGDTTIEVRRQTWFPGLQGPVNARVNNSDDNPAAESNCGGATAMDTDGGDGDATHIRSAGSRQEAAAQMSRLEAQSSELRQQNVELNKQHGEMQATLDRVMREYDLLLSTLSHLADANAIPASPAKPKGDAQPRELVQIRRKIRALMATIEASQKQCRKFRSQRAEAEFLEMEMQSVLETLAEKEEELVDAMRESDEVFAKLRDAEATNAVLEQTCQDLRSELEIAHEASETRHKAESDARAEVERAHQAALVCLQEEKAEAEQLLERALAAHRAEVAMLESEASQRQQAVQNEVDTLRAAVDQAQSHSKAIHTELLAANERAAALADECQALTSARAESESENQKRIEQLITQLRAAQDAEAEQKGNVDRLQTRFEAQQAKLEASARDASQHAEDLSALRATVDQLQSQLCDVRADSKSQADEHASAMRSMEAAFTAEKQQLRSQLEDRTDAADALAIEVEALREQCQRAEEDNRRVAAELATATENALKGELQSSELFALKQELESRENTLEQLSASLDQAQSELAAAQDGRAQALARIEQLEGQNAEVWERVSELTASNGDLSTRVSDSDELAAKHAARIGVLEDSLSKATSDYDSLQQEMEQIAERNRVAIAEAEKRSSQLQDELDASTQEVSSLREALQASRTIGDGEVARAEDLLREKTSLADELNSTLAKLAESQTALDSLHTECANLQQESEHAKQLQSQLDSTRKQLQDLQASLVEKEQSAGAAATLNAELDAQLMAKGALIAQLESQQSTLNESLATTRQRIADLEAEHASGMNLLETRIRELESDLD</sequence>
<reference evidence="7" key="1">
    <citation type="submission" date="2022-07" db="EMBL/GenBank/DDBJ databases">
        <title>Phylogenomic reconstructions and comparative analyses of Kickxellomycotina fungi.</title>
        <authorList>
            <person name="Reynolds N.K."/>
            <person name="Stajich J.E."/>
            <person name="Barry K."/>
            <person name="Grigoriev I.V."/>
            <person name="Crous P."/>
            <person name="Smith M.E."/>
        </authorList>
    </citation>
    <scope>NUCLEOTIDE SEQUENCE</scope>
    <source>
        <strain evidence="7">NRRL 1565</strain>
    </source>
</reference>
<evidence type="ECO:0000313" key="7">
    <source>
        <dbReference type="EMBL" id="KAJ2805800.1"/>
    </source>
</evidence>
<organism evidence="7 8">
    <name type="scientific">Coemansia guatemalensis</name>
    <dbReference type="NCBI Taxonomy" id="2761395"/>
    <lineage>
        <taxon>Eukaryota</taxon>
        <taxon>Fungi</taxon>
        <taxon>Fungi incertae sedis</taxon>
        <taxon>Zoopagomycota</taxon>
        <taxon>Kickxellomycotina</taxon>
        <taxon>Kickxellomycetes</taxon>
        <taxon>Kickxellales</taxon>
        <taxon>Kickxellaceae</taxon>
        <taxon>Coemansia</taxon>
    </lineage>
</organism>
<dbReference type="SUPFAM" id="SSF52540">
    <property type="entry name" value="P-loop containing nucleoside triphosphate hydrolases"/>
    <property type="match status" value="1"/>
</dbReference>
<evidence type="ECO:0000256" key="5">
    <source>
        <dbReference type="SAM" id="MobiDB-lite"/>
    </source>
</evidence>
<dbReference type="EMBL" id="JANBUO010000255">
    <property type="protein sequence ID" value="KAJ2805800.1"/>
    <property type="molecule type" value="Genomic_DNA"/>
</dbReference>
<dbReference type="Gene3D" id="3.40.850.10">
    <property type="entry name" value="Kinesin motor domain"/>
    <property type="match status" value="1"/>
</dbReference>
<dbReference type="GO" id="GO:0008017">
    <property type="term" value="F:microtubule binding"/>
    <property type="evidence" value="ECO:0007669"/>
    <property type="project" value="InterPro"/>
</dbReference>
<evidence type="ECO:0000256" key="2">
    <source>
        <dbReference type="ARBA" id="ARBA00023175"/>
    </source>
</evidence>
<keyword evidence="3" id="KW-0067">ATP-binding</keyword>
<name>A0A9W8I3E4_9FUNG</name>
<protein>
    <recommendedName>
        <fullName evidence="6">Kinesin motor domain-containing protein</fullName>
    </recommendedName>
</protein>
<gene>
    <name evidence="7" type="ORF">H4R20_001952</name>
</gene>
<dbReference type="InterPro" id="IPR027417">
    <property type="entry name" value="P-loop_NTPase"/>
</dbReference>
<dbReference type="SMART" id="SM00129">
    <property type="entry name" value="KISc"/>
    <property type="match status" value="1"/>
</dbReference>
<feature type="domain" description="Kinesin motor" evidence="6">
    <location>
        <begin position="4"/>
        <end position="366"/>
    </location>
</feature>
<comment type="similarity">
    <text evidence="3">Belongs to the TRAFAC class myosin-kinesin ATPase superfamily. Kinesin family.</text>
</comment>
<dbReference type="AlphaFoldDB" id="A0A9W8I3E4"/>
<feature type="coiled-coil region" evidence="4">
    <location>
        <begin position="391"/>
        <end position="432"/>
    </location>
</feature>
<feature type="coiled-coil region" evidence="4">
    <location>
        <begin position="586"/>
        <end position="860"/>
    </location>
</feature>
<evidence type="ECO:0000313" key="8">
    <source>
        <dbReference type="Proteomes" id="UP001140094"/>
    </source>
</evidence>
<feature type="coiled-coil region" evidence="4">
    <location>
        <begin position="512"/>
        <end position="553"/>
    </location>
</feature>
<dbReference type="Proteomes" id="UP001140094">
    <property type="component" value="Unassembled WGS sequence"/>
</dbReference>
<evidence type="ECO:0000256" key="1">
    <source>
        <dbReference type="ARBA" id="ARBA00023054"/>
    </source>
</evidence>
<keyword evidence="3" id="KW-0547">Nucleotide-binding</keyword>
<comment type="caution">
    <text evidence="7">The sequence shown here is derived from an EMBL/GenBank/DDBJ whole genome shotgun (WGS) entry which is preliminary data.</text>
</comment>
<dbReference type="PANTHER" id="PTHR47968">
    <property type="entry name" value="CENTROMERE PROTEIN E"/>
    <property type="match status" value="1"/>
</dbReference>
<evidence type="ECO:0000256" key="3">
    <source>
        <dbReference type="PROSITE-ProRule" id="PRU00283"/>
    </source>
</evidence>
<keyword evidence="2 3" id="KW-0505">Motor protein</keyword>
<dbReference type="PRINTS" id="PR00380">
    <property type="entry name" value="KINESINHEAVY"/>
</dbReference>
<feature type="binding site" evidence="3">
    <location>
        <begin position="96"/>
        <end position="103"/>
    </location>
    <ligand>
        <name>ATP</name>
        <dbReference type="ChEBI" id="CHEBI:30616"/>
    </ligand>
</feature>